<protein>
    <submittedName>
        <fullName evidence="2">Uncharacterized protein</fullName>
    </submittedName>
</protein>
<feature type="transmembrane region" description="Helical" evidence="1">
    <location>
        <begin position="143"/>
        <end position="163"/>
    </location>
</feature>
<accession>A0A4Q2UG11</accession>
<reference evidence="2 3" key="1">
    <citation type="submission" date="2019-01" db="EMBL/GenBank/DDBJ databases">
        <title>Spirosoma flava sp. nov., a propanil-degrading bacterium isolated from herbicide-contaminated soil.</title>
        <authorList>
            <person name="Zhang L."/>
            <person name="Jiang J.-D."/>
        </authorList>
    </citation>
    <scope>NUCLEOTIDE SEQUENCE [LARGE SCALE GENOMIC DNA]</scope>
    <source>
        <strain evidence="2 3">TY50</strain>
    </source>
</reference>
<keyword evidence="1" id="KW-0472">Membrane</keyword>
<gene>
    <name evidence="2" type="ORF">EQG79_30025</name>
</gene>
<dbReference type="Proteomes" id="UP000290407">
    <property type="component" value="Unassembled WGS sequence"/>
</dbReference>
<dbReference type="EMBL" id="SBLB01000016">
    <property type="protein sequence ID" value="RYC66315.1"/>
    <property type="molecule type" value="Genomic_DNA"/>
</dbReference>
<evidence type="ECO:0000313" key="3">
    <source>
        <dbReference type="Proteomes" id="UP000290407"/>
    </source>
</evidence>
<evidence type="ECO:0000313" key="2">
    <source>
        <dbReference type="EMBL" id="RYC66315.1"/>
    </source>
</evidence>
<comment type="caution">
    <text evidence="2">The sequence shown here is derived from an EMBL/GenBank/DDBJ whole genome shotgun (WGS) entry which is preliminary data.</text>
</comment>
<evidence type="ECO:0000256" key="1">
    <source>
        <dbReference type="SAM" id="Phobius"/>
    </source>
</evidence>
<keyword evidence="1" id="KW-1133">Transmembrane helix</keyword>
<sequence>MPTPTMTPEELSLYRTVNGLVLQARLSGDWPATARLLPVQGRHVLATVENVYGETETVCLHLYQRGAAELVRELIGQLWRIERNDAERDIWEAIWAASDRLRRMGPPGSPKTLAALILALALGRPYLVPGAPTHNPHGAPFPVGPLVLLGITLLLSCYYQPLTNYLQTMAKRRSTNPITRAGELFNSFMAWVVVILFFLLMYHLVKAW</sequence>
<organism evidence="2 3">
    <name type="scientific">Spirosoma sordidisoli</name>
    <dbReference type="NCBI Taxonomy" id="2502893"/>
    <lineage>
        <taxon>Bacteria</taxon>
        <taxon>Pseudomonadati</taxon>
        <taxon>Bacteroidota</taxon>
        <taxon>Cytophagia</taxon>
        <taxon>Cytophagales</taxon>
        <taxon>Cytophagaceae</taxon>
        <taxon>Spirosoma</taxon>
    </lineage>
</organism>
<keyword evidence="1" id="KW-0812">Transmembrane</keyword>
<feature type="transmembrane region" description="Helical" evidence="1">
    <location>
        <begin position="184"/>
        <end position="205"/>
    </location>
</feature>
<dbReference type="RefSeq" id="WP_129606832.1">
    <property type="nucleotide sequence ID" value="NZ_SBLB01000016.1"/>
</dbReference>
<keyword evidence="3" id="KW-1185">Reference proteome</keyword>
<dbReference type="AlphaFoldDB" id="A0A4Q2UG11"/>
<name>A0A4Q2UG11_9BACT</name>
<proteinExistence type="predicted"/>
<feature type="transmembrane region" description="Helical" evidence="1">
    <location>
        <begin position="112"/>
        <end position="131"/>
    </location>
</feature>